<protein>
    <submittedName>
        <fullName evidence="1">STE3-domain-containing protein</fullName>
    </submittedName>
</protein>
<evidence type="ECO:0000313" key="1">
    <source>
        <dbReference type="EMBL" id="TFK62094.1"/>
    </source>
</evidence>
<proteinExistence type="predicted"/>
<gene>
    <name evidence="1" type="ORF">BDN72DRAFT_777511</name>
</gene>
<keyword evidence="2" id="KW-1185">Reference proteome</keyword>
<organism evidence="1 2">
    <name type="scientific">Pluteus cervinus</name>
    <dbReference type="NCBI Taxonomy" id="181527"/>
    <lineage>
        <taxon>Eukaryota</taxon>
        <taxon>Fungi</taxon>
        <taxon>Dikarya</taxon>
        <taxon>Basidiomycota</taxon>
        <taxon>Agaricomycotina</taxon>
        <taxon>Agaricomycetes</taxon>
        <taxon>Agaricomycetidae</taxon>
        <taxon>Agaricales</taxon>
        <taxon>Pluteineae</taxon>
        <taxon>Pluteaceae</taxon>
        <taxon>Pluteus</taxon>
    </lineage>
</organism>
<evidence type="ECO:0000313" key="2">
    <source>
        <dbReference type="Proteomes" id="UP000308600"/>
    </source>
</evidence>
<dbReference type="EMBL" id="ML208606">
    <property type="protein sequence ID" value="TFK62094.1"/>
    <property type="molecule type" value="Genomic_DNA"/>
</dbReference>
<sequence>MALLPVHYYPNGVFSAFSFMGFVLCMIPLPWHMEAWNTGTCLYMIWTGLGCLILFINSIVWYHNAINWSPIWCDIATKFIVGLSVAVPAASLCINRRLYHIASIRTVTTSKADKRRSIMVDLAIGLGIPIVEMILQYIPQGHRFNIYEDVGCWPFTYGTTVAVGLVLLPPILIGLVSGVYACLSIRAFWKSRSQFNEVLSSKGHRNLNSSRYVRLMCLASMEVLFTVPMSLYALGLNIKYSTILPWKGWAQTHKGFQRVDQYPSIIWKNSPGLVMELETSRWSVVACAFIFFAFFGFADEAFKNYRTVLRTVSKTIGLSTGSTDTFTVTDSKSRGFNGSSSIPSFVKRSTNGPKRADSIGSFSSREDKEKSFSPDLSYGALSLTDVGGFLADHSDSPYSDPSSGSSSASTSSISSPVGVEAPALPPVAVTRPESAIDNSPIRGQSPTLLTIPQISSRPSSPTRPVTPTHEPAAVDTEKANTPDMV</sequence>
<accession>A0ACD3A8X3</accession>
<reference evidence="1 2" key="1">
    <citation type="journal article" date="2019" name="Nat. Ecol. Evol.">
        <title>Megaphylogeny resolves global patterns of mushroom evolution.</title>
        <authorList>
            <person name="Varga T."/>
            <person name="Krizsan K."/>
            <person name="Foldi C."/>
            <person name="Dima B."/>
            <person name="Sanchez-Garcia M."/>
            <person name="Sanchez-Ramirez S."/>
            <person name="Szollosi G.J."/>
            <person name="Szarkandi J.G."/>
            <person name="Papp V."/>
            <person name="Albert L."/>
            <person name="Andreopoulos W."/>
            <person name="Angelini C."/>
            <person name="Antonin V."/>
            <person name="Barry K.W."/>
            <person name="Bougher N.L."/>
            <person name="Buchanan P."/>
            <person name="Buyck B."/>
            <person name="Bense V."/>
            <person name="Catcheside P."/>
            <person name="Chovatia M."/>
            <person name="Cooper J."/>
            <person name="Damon W."/>
            <person name="Desjardin D."/>
            <person name="Finy P."/>
            <person name="Geml J."/>
            <person name="Haridas S."/>
            <person name="Hughes K."/>
            <person name="Justo A."/>
            <person name="Karasinski D."/>
            <person name="Kautmanova I."/>
            <person name="Kiss B."/>
            <person name="Kocsube S."/>
            <person name="Kotiranta H."/>
            <person name="LaButti K.M."/>
            <person name="Lechner B.E."/>
            <person name="Liimatainen K."/>
            <person name="Lipzen A."/>
            <person name="Lukacs Z."/>
            <person name="Mihaltcheva S."/>
            <person name="Morgado L.N."/>
            <person name="Niskanen T."/>
            <person name="Noordeloos M.E."/>
            <person name="Ohm R.A."/>
            <person name="Ortiz-Santana B."/>
            <person name="Ovrebo C."/>
            <person name="Racz N."/>
            <person name="Riley R."/>
            <person name="Savchenko A."/>
            <person name="Shiryaev A."/>
            <person name="Soop K."/>
            <person name="Spirin V."/>
            <person name="Szebenyi C."/>
            <person name="Tomsovsky M."/>
            <person name="Tulloss R.E."/>
            <person name="Uehling J."/>
            <person name="Grigoriev I.V."/>
            <person name="Vagvolgyi C."/>
            <person name="Papp T."/>
            <person name="Martin F.M."/>
            <person name="Miettinen O."/>
            <person name="Hibbett D.S."/>
            <person name="Nagy L.G."/>
        </authorList>
    </citation>
    <scope>NUCLEOTIDE SEQUENCE [LARGE SCALE GENOMIC DNA]</scope>
    <source>
        <strain evidence="1 2">NL-1719</strain>
    </source>
</reference>
<dbReference type="Proteomes" id="UP000308600">
    <property type="component" value="Unassembled WGS sequence"/>
</dbReference>
<name>A0ACD3A8X3_9AGAR</name>